<accession>A0A931BS45</accession>
<dbReference type="Gene3D" id="3.40.190.290">
    <property type="match status" value="1"/>
</dbReference>
<keyword evidence="7" id="KW-1185">Reference proteome</keyword>
<sequence>MASPPLDASWAASEEASWNDLRTFLAVVAHGSMNGAARATGQTQPTVARRIRTLEETLGVTLFQRGPNRLDLTEAGRAVLEASAPMAEAARAVPRVAAAYRPDPSAPVRITATSSVTMFLSVHAAELAKAAGAVEIVYIPTRRKLDLASGEADIALRMRRLSDDPDLVARRLGSITFGMYDRSTSPSAVIAPPEDPSLSYQADFVARFVNGRPIPIAARIGDMPIRYQAAKTGLGAAFLPCWLGDADPDLVRLEAPDEFVEDIFMVRHARTRNRPNVGRVAHALTALFKRHGAVLSGEAGLLSKTTASS</sequence>
<dbReference type="SUPFAM" id="SSF46785">
    <property type="entry name" value="Winged helix' DNA-binding domain"/>
    <property type="match status" value="1"/>
</dbReference>
<evidence type="ECO:0000313" key="6">
    <source>
        <dbReference type="EMBL" id="MBF9231827.1"/>
    </source>
</evidence>
<keyword evidence="2" id="KW-0805">Transcription regulation</keyword>
<dbReference type="GO" id="GO:0003700">
    <property type="term" value="F:DNA-binding transcription factor activity"/>
    <property type="evidence" value="ECO:0007669"/>
    <property type="project" value="InterPro"/>
</dbReference>
<dbReference type="PROSITE" id="PS50931">
    <property type="entry name" value="HTH_LYSR"/>
    <property type="match status" value="1"/>
</dbReference>
<dbReference type="FunFam" id="1.10.10.10:FF:000001">
    <property type="entry name" value="LysR family transcriptional regulator"/>
    <property type="match status" value="1"/>
</dbReference>
<organism evidence="6 7">
    <name type="scientific">Microvirga alba</name>
    <dbReference type="NCBI Taxonomy" id="2791025"/>
    <lineage>
        <taxon>Bacteria</taxon>
        <taxon>Pseudomonadati</taxon>
        <taxon>Pseudomonadota</taxon>
        <taxon>Alphaproteobacteria</taxon>
        <taxon>Hyphomicrobiales</taxon>
        <taxon>Methylobacteriaceae</taxon>
        <taxon>Microvirga</taxon>
    </lineage>
</organism>
<proteinExistence type="inferred from homology"/>
<dbReference type="Proteomes" id="UP000599312">
    <property type="component" value="Unassembled WGS sequence"/>
</dbReference>
<dbReference type="GO" id="GO:0006351">
    <property type="term" value="P:DNA-templated transcription"/>
    <property type="evidence" value="ECO:0007669"/>
    <property type="project" value="TreeGrafter"/>
</dbReference>
<dbReference type="InterPro" id="IPR005119">
    <property type="entry name" value="LysR_subst-bd"/>
</dbReference>
<gene>
    <name evidence="6" type="ORF">I2H38_00395</name>
</gene>
<dbReference type="PRINTS" id="PR00039">
    <property type="entry name" value="HTHLYSR"/>
</dbReference>
<keyword evidence="3" id="KW-0238">DNA-binding</keyword>
<dbReference type="AlphaFoldDB" id="A0A931BS45"/>
<evidence type="ECO:0000313" key="7">
    <source>
        <dbReference type="Proteomes" id="UP000599312"/>
    </source>
</evidence>
<dbReference type="Pfam" id="PF00126">
    <property type="entry name" value="HTH_1"/>
    <property type="match status" value="1"/>
</dbReference>
<dbReference type="InterPro" id="IPR058163">
    <property type="entry name" value="LysR-type_TF_proteobact-type"/>
</dbReference>
<dbReference type="GO" id="GO:0043565">
    <property type="term" value="F:sequence-specific DNA binding"/>
    <property type="evidence" value="ECO:0007669"/>
    <property type="project" value="TreeGrafter"/>
</dbReference>
<name>A0A931BS45_9HYPH</name>
<keyword evidence="4" id="KW-0804">Transcription</keyword>
<reference evidence="6" key="1">
    <citation type="submission" date="2020-11" db="EMBL/GenBank/DDBJ databases">
        <authorList>
            <person name="Kim M.K."/>
        </authorList>
    </citation>
    <scope>NUCLEOTIDE SEQUENCE</scope>
    <source>
        <strain evidence="6">BT350</strain>
    </source>
</reference>
<feature type="domain" description="HTH lysR-type" evidence="5">
    <location>
        <begin position="18"/>
        <end position="73"/>
    </location>
</feature>
<dbReference type="RefSeq" id="WP_196269831.1">
    <property type="nucleotide sequence ID" value="NZ_JADQDO010000001.1"/>
</dbReference>
<evidence type="ECO:0000256" key="4">
    <source>
        <dbReference type="ARBA" id="ARBA00023163"/>
    </source>
</evidence>
<dbReference type="EMBL" id="JADQDO010000001">
    <property type="protein sequence ID" value="MBF9231827.1"/>
    <property type="molecule type" value="Genomic_DNA"/>
</dbReference>
<comment type="caution">
    <text evidence="6">The sequence shown here is derived from an EMBL/GenBank/DDBJ whole genome shotgun (WGS) entry which is preliminary data.</text>
</comment>
<comment type="similarity">
    <text evidence="1">Belongs to the LysR transcriptional regulatory family.</text>
</comment>
<protein>
    <submittedName>
        <fullName evidence="6">LysR family transcriptional regulator</fullName>
    </submittedName>
</protein>
<dbReference type="Pfam" id="PF03466">
    <property type="entry name" value="LysR_substrate"/>
    <property type="match status" value="1"/>
</dbReference>
<dbReference type="Gene3D" id="1.10.10.10">
    <property type="entry name" value="Winged helix-like DNA-binding domain superfamily/Winged helix DNA-binding domain"/>
    <property type="match status" value="1"/>
</dbReference>
<evidence type="ECO:0000259" key="5">
    <source>
        <dbReference type="PROSITE" id="PS50931"/>
    </source>
</evidence>
<dbReference type="InterPro" id="IPR000847">
    <property type="entry name" value="LysR_HTH_N"/>
</dbReference>
<dbReference type="InterPro" id="IPR036390">
    <property type="entry name" value="WH_DNA-bd_sf"/>
</dbReference>
<evidence type="ECO:0000256" key="3">
    <source>
        <dbReference type="ARBA" id="ARBA00023125"/>
    </source>
</evidence>
<dbReference type="InterPro" id="IPR036388">
    <property type="entry name" value="WH-like_DNA-bd_sf"/>
</dbReference>
<evidence type="ECO:0000256" key="2">
    <source>
        <dbReference type="ARBA" id="ARBA00023015"/>
    </source>
</evidence>
<dbReference type="PANTHER" id="PTHR30537:SF3">
    <property type="entry name" value="TRANSCRIPTIONAL REGULATORY PROTEIN"/>
    <property type="match status" value="1"/>
</dbReference>
<dbReference type="SUPFAM" id="SSF53850">
    <property type="entry name" value="Periplasmic binding protein-like II"/>
    <property type="match status" value="1"/>
</dbReference>
<dbReference type="PANTHER" id="PTHR30537">
    <property type="entry name" value="HTH-TYPE TRANSCRIPTIONAL REGULATOR"/>
    <property type="match status" value="1"/>
</dbReference>
<evidence type="ECO:0000256" key="1">
    <source>
        <dbReference type="ARBA" id="ARBA00009437"/>
    </source>
</evidence>